<organism evidence="2 3">
    <name type="scientific">Aspergillus udagawae</name>
    <dbReference type="NCBI Taxonomy" id="91492"/>
    <lineage>
        <taxon>Eukaryota</taxon>
        <taxon>Fungi</taxon>
        <taxon>Dikarya</taxon>
        <taxon>Ascomycota</taxon>
        <taxon>Pezizomycotina</taxon>
        <taxon>Eurotiomycetes</taxon>
        <taxon>Eurotiomycetidae</taxon>
        <taxon>Eurotiales</taxon>
        <taxon>Aspergillaceae</taxon>
        <taxon>Aspergillus</taxon>
        <taxon>Aspergillus subgen. Fumigati</taxon>
    </lineage>
</organism>
<evidence type="ECO:0000256" key="1">
    <source>
        <dbReference type="SAM" id="MobiDB-lite"/>
    </source>
</evidence>
<protein>
    <submittedName>
        <fullName evidence="2">Uncharacterized protein</fullName>
    </submittedName>
</protein>
<reference evidence="2 3" key="1">
    <citation type="submission" date="2020-01" db="EMBL/GenBank/DDBJ databases">
        <title>Draft genome sequence of Aspergillus udagawae IFM 53868.</title>
        <authorList>
            <person name="Takahashi H."/>
            <person name="Yaguchi T."/>
        </authorList>
    </citation>
    <scope>NUCLEOTIDE SEQUENCE [LARGE SCALE GENOMIC DNA]</scope>
    <source>
        <strain evidence="2 3">IFM 53868</strain>
    </source>
</reference>
<gene>
    <name evidence="2" type="ORF">IFM53868_07150</name>
</gene>
<evidence type="ECO:0000313" key="2">
    <source>
        <dbReference type="EMBL" id="GFF93333.1"/>
    </source>
</evidence>
<comment type="caution">
    <text evidence="2">The sequence shown here is derived from an EMBL/GenBank/DDBJ whole genome shotgun (WGS) entry which is preliminary data.</text>
</comment>
<accession>A0ABQ1B403</accession>
<sequence>MASSQSVLEALTLLSNISELEKIDVLSHRSALKAAFINLQKLLGTVATANETNSGSTKLLSIESNTSTLGTLERGPAVVGTGSQSPAVDELSESRIFQDIGSDVSISGSPCIPEESQAGKATESEREDESKVLLVLETLNNRKGSILKYLSSTAKDAVSTPTDWQKEDPRLVDIQLASKRSTNEAKFRAAIARRSLADEYLLWEKEKYQTSRVDTLILDLASNNKKHVSEYVTSNSLFKGSRAARESILRGIKYRVFEKIYGSEGVSSFLIFANKQFRALQYRLLPLLAEKIKGSESWHGLADDKSKWMEECQALYEGQSHFGLQIPSLTIKQRELIGIHILKGLSLSHRPMSQGNDRGQQSPAMIPENPKQDQRASQLIATQIFHQSQILRRINLGSIPHQISLVNATHLDTRISRILRKTLIPLSINFCLILQ</sequence>
<keyword evidence="3" id="KW-1185">Reference proteome</keyword>
<feature type="compositionally biased region" description="Polar residues" evidence="1">
    <location>
        <begin position="351"/>
        <end position="363"/>
    </location>
</feature>
<feature type="region of interest" description="Disordered" evidence="1">
    <location>
        <begin position="351"/>
        <end position="372"/>
    </location>
</feature>
<dbReference type="Proteomes" id="UP000465266">
    <property type="component" value="Unassembled WGS sequence"/>
</dbReference>
<evidence type="ECO:0000313" key="3">
    <source>
        <dbReference type="Proteomes" id="UP000465266"/>
    </source>
</evidence>
<proteinExistence type="predicted"/>
<name>A0ABQ1B403_9EURO</name>
<feature type="region of interest" description="Disordered" evidence="1">
    <location>
        <begin position="108"/>
        <end position="127"/>
    </location>
</feature>
<dbReference type="EMBL" id="BLKG01000090">
    <property type="protein sequence ID" value="GFF93333.1"/>
    <property type="molecule type" value="Genomic_DNA"/>
</dbReference>